<feature type="compositionally biased region" description="Basic and acidic residues" evidence="1">
    <location>
        <begin position="131"/>
        <end position="148"/>
    </location>
</feature>
<feature type="compositionally biased region" description="Basic and acidic residues" evidence="1">
    <location>
        <begin position="96"/>
        <end position="118"/>
    </location>
</feature>
<evidence type="ECO:0000256" key="1">
    <source>
        <dbReference type="SAM" id="MobiDB-lite"/>
    </source>
</evidence>
<accession>A0A9Q1H9V6</accession>
<keyword evidence="3" id="KW-1185">Reference proteome</keyword>
<evidence type="ECO:0000313" key="3">
    <source>
        <dbReference type="Proteomes" id="UP001152320"/>
    </source>
</evidence>
<dbReference type="AlphaFoldDB" id="A0A9Q1H9V6"/>
<dbReference type="Proteomes" id="UP001152320">
    <property type="component" value="Chromosome 8"/>
</dbReference>
<gene>
    <name evidence="2" type="ORF">HOLleu_18440</name>
</gene>
<proteinExistence type="predicted"/>
<organism evidence="2 3">
    <name type="scientific">Holothuria leucospilota</name>
    <name type="common">Black long sea cucumber</name>
    <name type="synonym">Mertensiothuria leucospilota</name>
    <dbReference type="NCBI Taxonomy" id="206669"/>
    <lineage>
        <taxon>Eukaryota</taxon>
        <taxon>Metazoa</taxon>
        <taxon>Echinodermata</taxon>
        <taxon>Eleutherozoa</taxon>
        <taxon>Echinozoa</taxon>
        <taxon>Holothuroidea</taxon>
        <taxon>Aspidochirotacea</taxon>
        <taxon>Aspidochirotida</taxon>
        <taxon>Holothuriidae</taxon>
        <taxon>Holothuria</taxon>
    </lineage>
</organism>
<feature type="compositionally biased region" description="Polar residues" evidence="1">
    <location>
        <begin position="86"/>
        <end position="95"/>
    </location>
</feature>
<sequence>MQRRSRRCSRTVGIITYHARANTQKFRSSNFNRKAKTVILFPFTSLANATYASVGDIRFLHAYTALALPLCFCPAHHHCIMAGDQPQSINNNLNTDVDRERTGDQCQKKENEERETRQHNRASRQAVYSGKEAKVQPEKMPEDLRSTEKQPCNHPKFPYHPCHSPIS</sequence>
<name>A0A9Q1H9V6_HOLLE</name>
<dbReference type="EMBL" id="JAIZAY010000008">
    <property type="protein sequence ID" value="KAJ8037591.1"/>
    <property type="molecule type" value="Genomic_DNA"/>
</dbReference>
<reference evidence="2" key="1">
    <citation type="submission" date="2021-10" db="EMBL/GenBank/DDBJ databases">
        <title>Tropical sea cucumber genome reveals ecological adaptation and Cuvierian tubules defense mechanism.</title>
        <authorList>
            <person name="Chen T."/>
        </authorList>
    </citation>
    <scope>NUCLEOTIDE SEQUENCE</scope>
    <source>
        <strain evidence="2">Nanhai2018</strain>
        <tissue evidence="2">Muscle</tissue>
    </source>
</reference>
<protein>
    <submittedName>
        <fullName evidence="2">Uncharacterized protein</fullName>
    </submittedName>
</protein>
<evidence type="ECO:0000313" key="2">
    <source>
        <dbReference type="EMBL" id="KAJ8037591.1"/>
    </source>
</evidence>
<comment type="caution">
    <text evidence="2">The sequence shown here is derived from an EMBL/GenBank/DDBJ whole genome shotgun (WGS) entry which is preliminary data.</text>
</comment>
<feature type="region of interest" description="Disordered" evidence="1">
    <location>
        <begin position="86"/>
        <end position="167"/>
    </location>
</feature>